<dbReference type="GO" id="GO:0015648">
    <property type="term" value="F:lipid-linked peptidoglycan transporter activity"/>
    <property type="evidence" value="ECO:0007669"/>
    <property type="project" value="TreeGrafter"/>
</dbReference>
<evidence type="ECO:0000256" key="7">
    <source>
        <dbReference type="ARBA" id="ARBA00022692"/>
    </source>
</evidence>
<evidence type="ECO:0000256" key="16">
    <source>
        <dbReference type="ARBA" id="ARBA00038053"/>
    </source>
</evidence>
<dbReference type="EC" id="2.4.99.28" evidence="19"/>
<keyword evidence="11 23" id="KW-0472">Membrane</keyword>
<dbReference type="GO" id="GO:0005886">
    <property type="term" value="C:plasma membrane"/>
    <property type="evidence" value="ECO:0007669"/>
    <property type="project" value="UniProtKB-SubCell"/>
</dbReference>
<evidence type="ECO:0000256" key="22">
    <source>
        <dbReference type="SAM" id="MobiDB-lite"/>
    </source>
</evidence>
<dbReference type="InterPro" id="IPR013437">
    <property type="entry name" value="FtsW"/>
</dbReference>
<keyword evidence="10 23" id="KW-1133">Transmembrane helix</keyword>
<feature type="compositionally biased region" description="Basic and acidic residues" evidence="22">
    <location>
        <begin position="45"/>
        <end position="57"/>
    </location>
</feature>
<keyword evidence="25" id="KW-1185">Reference proteome</keyword>
<dbReference type="GO" id="GO:0008360">
    <property type="term" value="P:regulation of cell shape"/>
    <property type="evidence" value="ECO:0007669"/>
    <property type="project" value="UniProtKB-KW"/>
</dbReference>
<dbReference type="GO" id="GO:0009252">
    <property type="term" value="P:peptidoglycan biosynthetic process"/>
    <property type="evidence" value="ECO:0007669"/>
    <property type="project" value="UniProtKB-KW"/>
</dbReference>
<keyword evidence="3" id="KW-1003">Cell membrane</keyword>
<evidence type="ECO:0000313" key="25">
    <source>
        <dbReference type="Proteomes" id="UP000291189"/>
    </source>
</evidence>
<keyword evidence="6" id="KW-0808">Transferase</keyword>
<dbReference type="PANTHER" id="PTHR30474:SF2">
    <property type="entry name" value="PEPTIDOGLYCAN GLYCOSYLTRANSFERASE FTSW-RELATED"/>
    <property type="match status" value="1"/>
</dbReference>
<feature type="transmembrane region" description="Helical" evidence="23">
    <location>
        <begin position="406"/>
        <end position="428"/>
    </location>
</feature>
<protein>
    <recommendedName>
        <fullName evidence="17">Probable peptidoglycan glycosyltransferase FtsW</fullName>
        <ecNumber evidence="19">2.4.99.28</ecNumber>
    </recommendedName>
    <alternativeName>
        <fullName evidence="18">Cell division protein FtsW</fullName>
    </alternativeName>
    <alternativeName>
        <fullName evidence="15">Cell wall polymerase</fullName>
    </alternativeName>
    <alternativeName>
        <fullName evidence="14">Peptidoglycan polymerase</fullName>
    </alternativeName>
</protein>
<evidence type="ECO:0000256" key="2">
    <source>
        <dbReference type="ARBA" id="ARBA00004752"/>
    </source>
</evidence>
<dbReference type="EMBL" id="SDPU01000022">
    <property type="protein sequence ID" value="RYU11854.1"/>
    <property type="molecule type" value="Genomic_DNA"/>
</dbReference>
<evidence type="ECO:0000256" key="13">
    <source>
        <dbReference type="ARBA" id="ARBA00023316"/>
    </source>
</evidence>
<feature type="transmembrane region" description="Helical" evidence="23">
    <location>
        <begin position="210"/>
        <end position="227"/>
    </location>
</feature>
<feature type="transmembrane region" description="Helical" evidence="23">
    <location>
        <begin position="233"/>
        <end position="249"/>
    </location>
</feature>
<evidence type="ECO:0000256" key="5">
    <source>
        <dbReference type="ARBA" id="ARBA00022676"/>
    </source>
</evidence>
<comment type="catalytic activity">
    <reaction evidence="20">
        <text>[GlcNAc-(1-&gt;4)-Mur2Ac(oyl-L-Ala-gamma-D-Glu-L-Lys-D-Ala-D-Ala)](n)-di-trans,octa-cis-undecaprenyl diphosphate + beta-D-GlcNAc-(1-&gt;4)-Mur2Ac(oyl-L-Ala-gamma-D-Glu-L-Lys-D-Ala-D-Ala)-di-trans,octa-cis-undecaprenyl diphosphate = [GlcNAc-(1-&gt;4)-Mur2Ac(oyl-L-Ala-gamma-D-Glu-L-Lys-D-Ala-D-Ala)](n+1)-di-trans,octa-cis-undecaprenyl diphosphate + di-trans,octa-cis-undecaprenyl diphosphate + H(+)</text>
        <dbReference type="Rhea" id="RHEA:23708"/>
        <dbReference type="Rhea" id="RHEA-COMP:9602"/>
        <dbReference type="Rhea" id="RHEA-COMP:9603"/>
        <dbReference type="ChEBI" id="CHEBI:15378"/>
        <dbReference type="ChEBI" id="CHEBI:58405"/>
        <dbReference type="ChEBI" id="CHEBI:60033"/>
        <dbReference type="ChEBI" id="CHEBI:78435"/>
        <dbReference type="EC" id="2.4.99.28"/>
    </reaction>
</comment>
<dbReference type="Pfam" id="PF01098">
    <property type="entry name" value="FTSW_RODA_SPOVE"/>
    <property type="match status" value="1"/>
</dbReference>
<feature type="transmembrane region" description="Helical" evidence="23">
    <location>
        <begin position="114"/>
        <end position="134"/>
    </location>
</feature>
<dbReference type="NCBIfam" id="TIGR02614">
    <property type="entry name" value="ftsW"/>
    <property type="match status" value="1"/>
</dbReference>
<gene>
    <name evidence="24" type="primary">ftsW</name>
    <name evidence="24" type="ORF">ETU37_11360</name>
</gene>
<dbReference type="GO" id="GO:0032153">
    <property type="term" value="C:cell division site"/>
    <property type="evidence" value="ECO:0007669"/>
    <property type="project" value="TreeGrafter"/>
</dbReference>
<evidence type="ECO:0000256" key="9">
    <source>
        <dbReference type="ARBA" id="ARBA00022984"/>
    </source>
</evidence>
<evidence type="ECO:0000256" key="11">
    <source>
        <dbReference type="ARBA" id="ARBA00023136"/>
    </source>
</evidence>
<feature type="transmembrane region" description="Helical" evidence="23">
    <location>
        <begin position="141"/>
        <end position="159"/>
    </location>
</feature>
<keyword evidence="4" id="KW-0132">Cell division</keyword>
<feature type="transmembrane region" description="Helical" evidence="23">
    <location>
        <begin position="340"/>
        <end position="364"/>
    </location>
</feature>
<evidence type="ECO:0000256" key="15">
    <source>
        <dbReference type="ARBA" id="ARBA00033270"/>
    </source>
</evidence>
<name>A0A4Q5J0J0_9ACTN</name>
<dbReference type="PANTHER" id="PTHR30474">
    <property type="entry name" value="CELL CYCLE PROTEIN"/>
    <property type="match status" value="1"/>
</dbReference>
<sequence length="457" mass="48605">MPSPSRSAASAPGSPAGHHRGATGHPRGGDSGLTTTAGNEPGRVAADRPARPTRPERPLGSWLHSVQHALDRPLTSYYLLLGAATLLLTIGLMMVLSASSVYSYKLYGNSYHVFLRQLTFVALGLPVAFVVSLLPHKLIRALAWPGLVIAVVLLALTKTGLGFEANGNQNWLSLGPLRIQPSEVAKLALILWCADLYARKEKLLGDWRHVLFPMAPVAAAVVGMVVWQKDLGTALVLFAIVLGMLWVVGAPAKLFVMGLTSVGVLVLWLATTSQERLERLTNFADPFKDYQGAGWQSAHGLFAMSSGGVFGKGISASQQKWGSLPEAHTDFIFAVLGEELGLVGTLLVLVLFLTIAYAGIRVALRTDNAFVRFMAAGITIWLTVQMMINVGMVLALLPVIGIPLPLVSYGGSALLPSLVALGLLVSFARHEPGAKAALRARRRRRTPAGVTAGGVGR</sequence>
<keyword evidence="7 23" id="KW-0812">Transmembrane</keyword>
<evidence type="ECO:0000256" key="10">
    <source>
        <dbReference type="ARBA" id="ARBA00022989"/>
    </source>
</evidence>
<keyword evidence="9" id="KW-0573">Peptidoglycan synthesis</keyword>
<dbReference type="InterPro" id="IPR001182">
    <property type="entry name" value="FtsW/RodA"/>
</dbReference>
<dbReference type="Proteomes" id="UP000291189">
    <property type="component" value="Unassembled WGS sequence"/>
</dbReference>
<comment type="subcellular location">
    <subcellularLocation>
        <location evidence="1">Cell membrane</location>
        <topology evidence="1">Multi-pass membrane protein</topology>
    </subcellularLocation>
</comment>
<comment type="pathway">
    <text evidence="2">Cell wall biogenesis; peptidoglycan biosynthesis.</text>
</comment>
<dbReference type="OrthoDB" id="9812661at2"/>
<evidence type="ECO:0000256" key="14">
    <source>
        <dbReference type="ARBA" id="ARBA00032370"/>
    </source>
</evidence>
<accession>A0A4Q5J0J0</accession>
<evidence type="ECO:0000256" key="18">
    <source>
        <dbReference type="ARBA" id="ARBA00041418"/>
    </source>
</evidence>
<comment type="function">
    <text evidence="21">Peptidoglycan polymerase that is essential for cell division.</text>
</comment>
<feature type="transmembrane region" description="Helical" evidence="23">
    <location>
        <begin position="77"/>
        <end position="102"/>
    </location>
</feature>
<evidence type="ECO:0000256" key="19">
    <source>
        <dbReference type="ARBA" id="ARBA00044770"/>
    </source>
</evidence>
<evidence type="ECO:0000256" key="6">
    <source>
        <dbReference type="ARBA" id="ARBA00022679"/>
    </source>
</evidence>
<evidence type="ECO:0000256" key="1">
    <source>
        <dbReference type="ARBA" id="ARBA00004651"/>
    </source>
</evidence>
<comment type="similarity">
    <text evidence="16">Belongs to the SEDS family. FtsW subfamily.</text>
</comment>
<feature type="transmembrane region" description="Helical" evidence="23">
    <location>
        <begin position="376"/>
        <end position="400"/>
    </location>
</feature>
<evidence type="ECO:0000256" key="8">
    <source>
        <dbReference type="ARBA" id="ARBA00022960"/>
    </source>
</evidence>
<evidence type="ECO:0000256" key="21">
    <source>
        <dbReference type="ARBA" id="ARBA00049966"/>
    </source>
</evidence>
<proteinExistence type="inferred from homology"/>
<evidence type="ECO:0000256" key="12">
    <source>
        <dbReference type="ARBA" id="ARBA00023306"/>
    </source>
</evidence>
<organism evidence="24 25">
    <name type="scientific">Nocardioides iriomotensis</name>
    <dbReference type="NCBI Taxonomy" id="715784"/>
    <lineage>
        <taxon>Bacteria</taxon>
        <taxon>Bacillati</taxon>
        <taxon>Actinomycetota</taxon>
        <taxon>Actinomycetes</taxon>
        <taxon>Propionibacteriales</taxon>
        <taxon>Nocardioidaceae</taxon>
        <taxon>Nocardioides</taxon>
    </lineage>
</organism>
<dbReference type="AlphaFoldDB" id="A0A4Q5J0J0"/>
<keyword evidence="8" id="KW-0133">Cell shape</keyword>
<evidence type="ECO:0000256" key="20">
    <source>
        <dbReference type="ARBA" id="ARBA00049902"/>
    </source>
</evidence>
<evidence type="ECO:0000256" key="3">
    <source>
        <dbReference type="ARBA" id="ARBA00022475"/>
    </source>
</evidence>
<comment type="caution">
    <text evidence="24">The sequence shown here is derived from an EMBL/GenBank/DDBJ whole genome shotgun (WGS) entry which is preliminary data.</text>
</comment>
<reference evidence="24 25" key="1">
    <citation type="submission" date="2019-01" db="EMBL/GenBank/DDBJ databases">
        <title>Nocardioides guangzhouensis sp. nov., an actinobacterium isolated from soil.</title>
        <authorList>
            <person name="Fu Y."/>
            <person name="Cai Y."/>
            <person name="Lin Z."/>
            <person name="Chen P."/>
        </authorList>
    </citation>
    <scope>NUCLEOTIDE SEQUENCE [LARGE SCALE GENOMIC DNA]</scope>
    <source>
        <strain evidence="24 25">NBRC 105384</strain>
    </source>
</reference>
<keyword evidence="13" id="KW-0961">Cell wall biogenesis/degradation</keyword>
<keyword evidence="5" id="KW-0328">Glycosyltransferase</keyword>
<feature type="compositionally biased region" description="Low complexity" evidence="22">
    <location>
        <begin position="1"/>
        <end position="16"/>
    </location>
</feature>
<evidence type="ECO:0000256" key="23">
    <source>
        <dbReference type="SAM" id="Phobius"/>
    </source>
</evidence>
<keyword evidence="12" id="KW-0131">Cell cycle</keyword>
<feature type="region of interest" description="Disordered" evidence="22">
    <location>
        <begin position="1"/>
        <end position="59"/>
    </location>
</feature>
<dbReference type="GO" id="GO:0051301">
    <property type="term" value="P:cell division"/>
    <property type="evidence" value="ECO:0007669"/>
    <property type="project" value="UniProtKB-KW"/>
</dbReference>
<evidence type="ECO:0000256" key="4">
    <source>
        <dbReference type="ARBA" id="ARBA00022618"/>
    </source>
</evidence>
<evidence type="ECO:0000313" key="24">
    <source>
        <dbReference type="EMBL" id="RYU11854.1"/>
    </source>
</evidence>
<dbReference type="GO" id="GO:0071555">
    <property type="term" value="P:cell wall organization"/>
    <property type="evidence" value="ECO:0007669"/>
    <property type="project" value="UniProtKB-KW"/>
</dbReference>
<dbReference type="GO" id="GO:0008955">
    <property type="term" value="F:peptidoglycan glycosyltransferase activity"/>
    <property type="evidence" value="ECO:0007669"/>
    <property type="project" value="UniProtKB-EC"/>
</dbReference>
<evidence type="ECO:0000256" key="17">
    <source>
        <dbReference type="ARBA" id="ARBA00041185"/>
    </source>
</evidence>